<protein>
    <submittedName>
        <fullName evidence="6">ABC transporter ATP-binding protein</fullName>
    </submittedName>
</protein>
<keyword evidence="2" id="KW-0813">Transport</keyword>
<reference evidence="6" key="1">
    <citation type="submission" date="2022-09" db="EMBL/GenBank/DDBJ databases">
        <title>Diverse halophilic archaea isolated from saline environments.</title>
        <authorList>
            <person name="Cui H.-L."/>
        </authorList>
    </citation>
    <scope>NUCLEOTIDE SEQUENCE</scope>
    <source>
        <strain evidence="6">ZS-35-S2</strain>
    </source>
</reference>
<dbReference type="RefSeq" id="WP_260592472.1">
    <property type="nucleotide sequence ID" value="NZ_CP104003.1"/>
</dbReference>
<evidence type="ECO:0000313" key="7">
    <source>
        <dbReference type="Proteomes" id="UP001057580"/>
    </source>
</evidence>
<dbReference type="SUPFAM" id="SSF52540">
    <property type="entry name" value="P-loop containing nucleoside triphosphate hydrolases"/>
    <property type="match status" value="1"/>
</dbReference>
<dbReference type="GO" id="GO:0016887">
    <property type="term" value="F:ATP hydrolysis activity"/>
    <property type="evidence" value="ECO:0007669"/>
    <property type="project" value="InterPro"/>
</dbReference>
<dbReference type="InterPro" id="IPR027417">
    <property type="entry name" value="P-loop_NTPase"/>
</dbReference>
<keyword evidence="3" id="KW-0547">Nucleotide-binding</keyword>
<dbReference type="InterPro" id="IPR017871">
    <property type="entry name" value="ABC_transporter-like_CS"/>
</dbReference>
<dbReference type="SMART" id="SM00382">
    <property type="entry name" value="AAA"/>
    <property type="match status" value="1"/>
</dbReference>
<evidence type="ECO:0000256" key="3">
    <source>
        <dbReference type="ARBA" id="ARBA00022741"/>
    </source>
</evidence>
<dbReference type="InterPro" id="IPR003439">
    <property type="entry name" value="ABC_transporter-like_ATP-bd"/>
</dbReference>
<evidence type="ECO:0000256" key="2">
    <source>
        <dbReference type="ARBA" id="ARBA00022448"/>
    </source>
</evidence>
<gene>
    <name evidence="6" type="ORF">N0B31_15185</name>
</gene>
<proteinExistence type="inferred from homology"/>
<evidence type="ECO:0000256" key="4">
    <source>
        <dbReference type="ARBA" id="ARBA00022840"/>
    </source>
</evidence>
<dbReference type="Proteomes" id="UP001057580">
    <property type="component" value="Chromosome"/>
</dbReference>
<accession>A0A9E7U9S4</accession>
<dbReference type="Pfam" id="PF00005">
    <property type="entry name" value="ABC_tran"/>
    <property type="match status" value="1"/>
</dbReference>
<dbReference type="PROSITE" id="PS00211">
    <property type="entry name" value="ABC_TRANSPORTER_1"/>
    <property type="match status" value="1"/>
</dbReference>
<dbReference type="GeneID" id="74943793"/>
<feature type="domain" description="ABC transporter" evidence="5">
    <location>
        <begin position="22"/>
        <end position="247"/>
    </location>
</feature>
<evidence type="ECO:0000259" key="5">
    <source>
        <dbReference type="PROSITE" id="PS50893"/>
    </source>
</evidence>
<dbReference type="KEGG" id="ssai:N0B31_15185"/>
<keyword evidence="7" id="KW-1185">Reference proteome</keyword>
<dbReference type="InterPro" id="IPR003593">
    <property type="entry name" value="AAA+_ATPase"/>
</dbReference>
<keyword evidence="4 6" id="KW-0067">ATP-binding</keyword>
<dbReference type="EMBL" id="CP104003">
    <property type="protein sequence ID" value="UWM53478.1"/>
    <property type="molecule type" value="Genomic_DNA"/>
</dbReference>
<name>A0A9E7U9S4_9EURY</name>
<dbReference type="Gene3D" id="3.40.50.300">
    <property type="entry name" value="P-loop containing nucleotide triphosphate hydrolases"/>
    <property type="match status" value="1"/>
</dbReference>
<organism evidence="6 7">
    <name type="scientific">Salinirubellus salinus</name>
    <dbReference type="NCBI Taxonomy" id="1364945"/>
    <lineage>
        <taxon>Archaea</taxon>
        <taxon>Methanobacteriati</taxon>
        <taxon>Methanobacteriota</taxon>
        <taxon>Stenosarchaea group</taxon>
        <taxon>Halobacteria</taxon>
        <taxon>Halobacteriales</taxon>
        <taxon>Natronomonadaceae</taxon>
        <taxon>Salinirubellus</taxon>
    </lineage>
</organism>
<dbReference type="CDD" id="cd03230">
    <property type="entry name" value="ABC_DR_subfamily_A"/>
    <property type="match status" value="1"/>
</dbReference>
<dbReference type="PANTHER" id="PTHR43335:SF4">
    <property type="entry name" value="ABC TRANSPORTER, ATP-BINDING PROTEIN"/>
    <property type="match status" value="1"/>
</dbReference>
<dbReference type="PROSITE" id="PS50893">
    <property type="entry name" value="ABC_TRANSPORTER_2"/>
    <property type="match status" value="1"/>
</dbReference>
<dbReference type="GO" id="GO:0005524">
    <property type="term" value="F:ATP binding"/>
    <property type="evidence" value="ECO:0007669"/>
    <property type="project" value="UniProtKB-KW"/>
</dbReference>
<sequence>MTRTDSSPDDRSGDRTGAAARLEVDSLTKRYGEVTAVDGLSLRVEAGEVFGFLGPNGAGKSTTIDVLLDFVRPTSGSVRVCGHDPQTAPRAVRRRVGVLPEATGYYERASAREHLRFAADMKGADHTPEQTLERVGLTDAADRPVGGFSKGMRQRIGLAMALVGQPDLLVLDEPLAGLDPAGARRVRTLVREERDRGAAVLLSSHITEQVETLCDRVGILSGGDLAVVDTVVGLRERLDADRSVVLTLAERPASLAIESLDGVSGVSEREAGVRVTCRDPTAAGPVVAQLDAAGATLLDMNSRGGSLEHLFLTLTDDEREATGRPATAREAGR</sequence>
<evidence type="ECO:0000313" key="6">
    <source>
        <dbReference type="EMBL" id="UWM53478.1"/>
    </source>
</evidence>
<dbReference type="PANTHER" id="PTHR43335">
    <property type="entry name" value="ABC TRANSPORTER, ATP-BINDING PROTEIN"/>
    <property type="match status" value="1"/>
</dbReference>
<evidence type="ECO:0000256" key="1">
    <source>
        <dbReference type="ARBA" id="ARBA00005417"/>
    </source>
</evidence>
<dbReference type="AlphaFoldDB" id="A0A9E7U9S4"/>
<comment type="similarity">
    <text evidence="1">Belongs to the ABC transporter superfamily.</text>
</comment>